<gene>
    <name evidence="2" type="ORF">RQM59_09420</name>
</gene>
<dbReference type="Proteomes" id="UP001257277">
    <property type="component" value="Unassembled WGS sequence"/>
</dbReference>
<accession>A0ABU3LHC1</accession>
<organism evidence="2 3">
    <name type="scientific">Asprobacillus argus</name>
    <dbReference type="NCBI Taxonomy" id="3076534"/>
    <lineage>
        <taxon>Bacteria</taxon>
        <taxon>Pseudomonadati</taxon>
        <taxon>Bacteroidota</taxon>
        <taxon>Flavobacteriia</taxon>
        <taxon>Flavobacteriales</taxon>
        <taxon>Flavobacteriaceae</taxon>
        <taxon>Asprobacillus</taxon>
    </lineage>
</organism>
<feature type="transmembrane region" description="Helical" evidence="1">
    <location>
        <begin position="181"/>
        <end position="198"/>
    </location>
</feature>
<keyword evidence="3" id="KW-1185">Reference proteome</keyword>
<dbReference type="EMBL" id="JAVTTO010000003">
    <property type="protein sequence ID" value="MDT7832599.1"/>
    <property type="molecule type" value="Genomic_DNA"/>
</dbReference>
<feature type="transmembrane region" description="Helical" evidence="1">
    <location>
        <begin position="7"/>
        <end position="27"/>
    </location>
</feature>
<feature type="transmembrane region" description="Helical" evidence="1">
    <location>
        <begin position="137"/>
        <end position="161"/>
    </location>
</feature>
<reference evidence="2 3" key="1">
    <citation type="submission" date="2023-09" db="EMBL/GenBank/DDBJ databases">
        <title>Novel taxa isolated from Blanes Bay.</title>
        <authorList>
            <person name="Rey-Velasco X."/>
            <person name="Lucena T."/>
        </authorList>
    </citation>
    <scope>NUCLEOTIDE SEQUENCE [LARGE SCALE GENOMIC DNA]</scope>
    <source>
        <strain evidence="2 3">S356</strain>
    </source>
</reference>
<protein>
    <recommendedName>
        <fullName evidence="4">PAP2 superfamily protein</fullName>
    </recommendedName>
</protein>
<name>A0ABU3LHC1_9FLAO</name>
<evidence type="ECO:0000256" key="1">
    <source>
        <dbReference type="SAM" id="Phobius"/>
    </source>
</evidence>
<comment type="caution">
    <text evidence="2">The sequence shown here is derived from an EMBL/GenBank/DDBJ whole genome shotgun (WGS) entry which is preliminary data.</text>
</comment>
<feature type="transmembrane region" description="Helical" evidence="1">
    <location>
        <begin position="39"/>
        <end position="59"/>
    </location>
</feature>
<evidence type="ECO:0008006" key="4">
    <source>
        <dbReference type="Google" id="ProtNLM"/>
    </source>
</evidence>
<keyword evidence="1" id="KW-0472">Membrane</keyword>
<keyword evidence="1" id="KW-0812">Transmembrane</keyword>
<sequence>MRFHKFISTILHPIVVPTIGVILYFILIPHSLVRKQQLIMLGLVFGFTYILPVVILLILKGLNLIENFQLHSIKERKIPLFLMIVVFYFLGKSLYDISLIRDLAMLFYGTSLSLFILYFLFMAKFKTSIHLLSMGNALGFFLILTHTYSIGLTPIIMIIILLSGLLGSSRLHLNAHTPKEVYAGFFLGMISQFLVFAFL</sequence>
<feature type="transmembrane region" description="Helical" evidence="1">
    <location>
        <begin position="80"/>
        <end position="100"/>
    </location>
</feature>
<evidence type="ECO:0000313" key="2">
    <source>
        <dbReference type="EMBL" id="MDT7832599.1"/>
    </source>
</evidence>
<dbReference type="RefSeq" id="WP_349241858.1">
    <property type="nucleotide sequence ID" value="NZ_JAVTTO010000003.1"/>
</dbReference>
<feature type="transmembrane region" description="Helical" evidence="1">
    <location>
        <begin position="106"/>
        <end position="125"/>
    </location>
</feature>
<keyword evidence="1" id="KW-1133">Transmembrane helix</keyword>
<proteinExistence type="predicted"/>
<evidence type="ECO:0000313" key="3">
    <source>
        <dbReference type="Proteomes" id="UP001257277"/>
    </source>
</evidence>